<dbReference type="PANTHER" id="PTHR10145:SF6">
    <property type="entry name" value="TRANSCRIPTION ELONGATION FACTOR SPT6"/>
    <property type="match status" value="1"/>
</dbReference>
<evidence type="ECO:0000256" key="1">
    <source>
        <dbReference type="SAM" id="MobiDB-lite"/>
    </source>
</evidence>
<comment type="caution">
    <text evidence="3">The sequence shown here is derived from an EMBL/GenBank/DDBJ whole genome shotgun (WGS) entry which is preliminary data.</text>
</comment>
<dbReference type="Gene3D" id="1.10.10.650">
    <property type="entry name" value="RuvA domain 2-like"/>
    <property type="match status" value="1"/>
</dbReference>
<dbReference type="Proteomes" id="UP001180020">
    <property type="component" value="Unassembled WGS sequence"/>
</dbReference>
<feature type="compositionally biased region" description="Acidic residues" evidence="1">
    <location>
        <begin position="7"/>
        <end position="27"/>
    </location>
</feature>
<sequence>MVAPLEDIIEDEEQPEEEDGDLGEEDEMRDFIVSEDEVDENGISVRRKKSHKKKLRPGVSSSALQEAHEIFGDVDEFLMLRKAGSHTDVGFDIQRLEDELEPLIIAEKYLTARDRDIRKKDVPERIQLSEETTGPPPKDDGSIEKESHWIYSQLTSSLNPPLVLDEKAIERIDVADIANVLKLMNMDNYDIPFIAMYRKEICRSLLKDPGQDEMDNYREDRTEMTPMMRWHRVLWAINDLNTKWLFLQKRKTALKLYYSKRFEEEARRLDEIRLTLNRQIFVSVIEALEGASSEREVDDVELKFNLHFPPRRR</sequence>
<dbReference type="GO" id="GO:0031491">
    <property type="term" value="F:nucleosome binding"/>
    <property type="evidence" value="ECO:0007669"/>
    <property type="project" value="TreeGrafter"/>
</dbReference>
<dbReference type="GO" id="GO:0008023">
    <property type="term" value="C:transcription elongation factor complex"/>
    <property type="evidence" value="ECO:0007669"/>
    <property type="project" value="TreeGrafter"/>
</dbReference>
<dbReference type="GO" id="GO:0042393">
    <property type="term" value="F:histone binding"/>
    <property type="evidence" value="ECO:0007669"/>
    <property type="project" value="TreeGrafter"/>
</dbReference>
<evidence type="ECO:0000259" key="2">
    <source>
        <dbReference type="Pfam" id="PF14641"/>
    </source>
</evidence>
<dbReference type="InterPro" id="IPR023319">
    <property type="entry name" value="Tex-like_HTH_dom_sf"/>
</dbReference>
<keyword evidence="4" id="KW-1185">Reference proteome</keyword>
<dbReference type="EMBL" id="JAUJYO010000009">
    <property type="protein sequence ID" value="KAK1309133.1"/>
    <property type="molecule type" value="Genomic_DNA"/>
</dbReference>
<dbReference type="Gene3D" id="1.10.150.850">
    <property type="entry name" value="Spt6, helix-hairpin-helix domain"/>
    <property type="match status" value="1"/>
</dbReference>
<dbReference type="AlphaFoldDB" id="A0AAV9E606"/>
<dbReference type="Pfam" id="PF14641">
    <property type="entry name" value="HTH_44"/>
    <property type="match status" value="1"/>
</dbReference>
<feature type="domain" description="Helix-turn-helix DNA-binding" evidence="2">
    <location>
        <begin position="141"/>
        <end position="259"/>
    </location>
</feature>
<dbReference type="InterPro" id="IPR028088">
    <property type="entry name" value="Spt6_HTH_DNA-bd_dom"/>
</dbReference>
<reference evidence="3" key="2">
    <citation type="submission" date="2023-06" db="EMBL/GenBank/DDBJ databases">
        <authorList>
            <person name="Ma L."/>
            <person name="Liu K.-W."/>
            <person name="Li Z."/>
            <person name="Hsiao Y.-Y."/>
            <person name="Qi Y."/>
            <person name="Fu T."/>
            <person name="Tang G."/>
            <person name="Zhang D."/>
            <person name="Sun W.-H."/>
            <person name="Liu D.-K."/>
            <person name="Li Y."/>
            <person name="Chen G.-Z."/>
            <person name="Liu X.-D."/>
            <person name="Liao X.-Y."/>
            <person name="Jiang Y.-T."/>
            <person name="Yu X."/>
            <person name="Hao Y."/>
            <person name="Huang J."/>
            <person name="Zhao X.-W."/>
            <person name="Ke S."/>
            <person name="Chen Y.-Y."/>
            <person name="Wu W.-L."/>
            <person name="Hsu J.-L."/>
            <person name="Lin Y.-F."/>
            <person name="Huang M.-D."/>
            <person name="Li C.-Y."/>
            <person name="Huang L."/>
            <person name="Wang Z.-W."/>
            <person name="Zhao X."/>
            <person name="Zhong W.-Y."/>
            <person name="Peng D.-H."/>
            <person name="Ahmad S."/>
            <person name="Lan S."/>
            <person name="Zhang J.-S."/>
            <person name="Tsai W.-C."/>
            <person name="Van De Peer Y."/>
            <person name="Liu Z.-J."/>
        </authorList>
    </citation>
    <scope>NUCLEOTIDE SEQUENCE</scope>
    <source>
        <strain evidence="3">CP</strain>
        <tissue evidence="3">Leaves</tissue>
    </source>
</reference>
<dbReference type="SUPFAM" id="SSF158832">
    <property type="entry name" value="Tex N-terminal region-like"/>
    <property type="match status" value="1"/>
</dbReference>
<proteinExistence type="predicted"/>
<dbReference type="GO" id="GO:0034728">
    <property type="term" value="P:nucleosome organization"/>
    <property type="evidence" value="ECO:0007669"/>
    <property type="project" value="TreeGrafter"/>
</dbReference>
<dbReference type="GO" id="GO:0140673">
    <property type="term" value="P:transcription elongation-coupled chromatin remodeling"/>
    <property type="evidence" value="ECO:0007669"/>
    <property type="project" value="InterPro"/>
</dbReference>
<evidence type="ECO:0000313" key="3">
    <source>
        <dbReference type="EMBL" id="KAK1309133.1"/>
    </source>
</evidence>
<feature type="region of interest" description="Disordered" evidence="1">
    <location>
        <begin position="1"/>
        <end position="27"/>
    </location>
</feature>
<feature type="region of interest" description="Disordered" evidence="1">
    <location>
        <begin position="122"/>
        <end position="143"/>
    </location>
</feature>
<protein>
    <recommendedName>
        <fullName evidence="2">Helix-turn-helix DNA-binding domain-containing protein</fullName>
    </recommendedName>
</protein>
<reference evidence="3" key="1">
    <citation type="journal article" date="2023" name="Nat. Commun.">
        <title>Diploid and tetraploid genomes of Acorus and the evolution of monocots.</title>
        <authorList>
            <person name="Ma L."/>
            <person name="Liu K.W."/>
            <person name="Li Z."/>
            <person name="Hsiao Y.Y."/>
            <person name="Qi Y."/>
            <person name="Fu T."/>
            <person name="Tang G.D."/>
            <person name="Zhang D."/>
            <person name="Sun W.H."/>
            <person name="Liu D.K."/>
            <person name="Li Y."/>
            <person name="Chen G.Z."/>
            <person name="Liu X.D."/>
            <person name="Liao X.Y."/>
            <person name="Jiang Y.T."/>
            <person name="Yu X."/>
            <person name="Hao Y."/>
            <person name="Huang J."/>
            <person name="Zhao X.W."/>
            <person name="Ke S."/>
            <person name="Chen Y.Y."/>
            <person name="Wu W.L."/>
            <person name="Hsu J.L."/>
            <person name="Lin Y.F."/>
            <person name="Huang M.D."/>
            <person name="Li C.Y."/>
            <person name="Huang L."/>
            <person name="Wang Z.W."/>
            <person name="Zhao X."/>
            <person name="Zhong W.Y."/>
            <person name="Peng D.H."/>
            <person name="Ahmad S."/>
            <person name="Lan S."/>
            <person name="Zhang J.S."/>
            <person name="Tsai W.C."/>
            <person name="Van de Peer Y."/>
            <person name="Liu Z.J."/>
        </authorList>
    </citation>
    <scope>NUCLEOTIDE SEQUENCE</scope>
    <source>
        <strain evidence="3">CP</strain>
    </source>
</reference>
<dbReference type="GO" id="GO:0003677">
    <property type="term" value="F:DNA binding"/>
    <property type="evidence" value="ECO:0007669"/>
    <property type="project" value="InterPro"/>
</dbReference>
<dbReference type="PANTHER" id="PTHR10145">
    <property type="entry name" value="TRANSCRIPTION ELONGATION FACTOR SPT6"/>
    <property type="match status" value="1"/>
</dbReference>
<dbReference type="InterPro" id="IPR017072">
    <property type="entry name" value="TF_Spt6"/>
</dbReference>
<name>A0AAV9E606_ACOCL</name>
<evidence type="ECO:0000313" key="4">
    <source>
        <dbReference type="Proteomes" id="UP001180020"/>
    </source>
</evidence>
<gene>
    <name evidence="3" type="ORF">QJS10_CPA09g00167</name>
</gene>
<organism evidence="3 4">
    <name type="scientific">Acorus calamus</name>
    <name type="common">Sweet flag</name>
    <dbReference type="NCBI Taxonomy" id="4465"/>
    <lineage>
        <taxon>Eukaryota</taxon>
        <taxon>Viridiplantae</taxon>
        <taxon>Streptophyta</taxon>
        <taxon>Embryophyta</taxon>
        <taxon>Tracheophyta</taxon>
        <taxon>Spermatophyta</taxon>
        <taxon>Magnoliopsida</taxon>
        <taxon>Liliopsida</taxon>
        <taxon>Acoraceae</taxon>
        <taxon>Acorus</taxon>
    </lineage>
</organism>
<accession>A0AAV9E606</accession>